<dbReference type="InterPro" id="IPR036291">
    <property type="entry name" value="NAD(P)-bd_dom_sf"/>
</dbReference>
<dbReference type="CDD" id="cd05233">
    <property type="entry name" value="SDR_c"/>
    <property type="match status" value="1"/>
</dbReference>
<dbReference type="GO" id="GO:0016614">
    <property type="term" value="F:oxidoreductase activity, acting on CH-OH group of donors"/>
    <property type="evidence" value="ECO:0007669"/>
    <property type="project" value="UniProtKB-ARBA"/>
</dbReference>
<dbReference type="Gene3D" id="3.40.50.720">
    <property type="entry name" value="NAD(P)-binding Rossmann-like Domain"/>
    <property type="match status" value="1"/>
</dbReference>
<evidence type="ECO:0000256" key="2">
    <source>
        <dbReference type="ARBA" id="ARBA00023002"/>
    </source>
</evidence>
<dbReference type="PROSITE" id="PS00061">
    <property type="entry name" value="ADH_SHORT"/>
    <property type="match status" value="1"/>
</dbReference>
<dbReference type="SUPFAM" id="SSF51735">
    <property type="entry name" value="NAD(P)-binding Rossmann-fold domains"/>
    <property type="match status" value="1"/>
</dbReference>
<keyword evidence="4" id="KW-1185">Reference proteome</keyword>
<dbReference type="AlphaFoldDB" id="A0A3N2C502"/>
<evidence type="ECO:0000313" key="4">
    <source>
        <dbReference type="Proteomes" id="UP000266915"/>
    </source>
</evidence>
<sequence length="269" mass="28449">MDSTDDATAADRENSTDRIAIVTGVGRRRSIGAGLATGLAADGWNLVLNAWRPYDERLGYERTPDDPEAIADECRALGVTVELVSGDLADPAFPAELVGRAAELGPVSGLVMSHCESVDSSILTTDVDSWDRHFAVNARATWLLIKAFAEQLPVQEAPPRVAGRIVALTSDHTVNNLPYGASKGALDRIVTAAAVELGDRGVRANVINPGPIDTGWMTDDIRRWGTEATPAGRLGTPSDTADLVRFLFSPAGSWINGQVLSSNGGFNVG</sequence>
<accession>A0A3N2C502</accession>
<evidence type="ECO:0000256" key="1">
    <source>
        <dbReference type="ARBA" id="ARBA00006484"/>
    </source>
</evidence>
<proteinExistence type="inferred from homology"/>
<dbReference type="PRINTS" id="PR00081">
    <property type="entry name" value="GDHRDH"/>
</dbReference>
<comment type="similarity">
    <text evidence="1">Belongs to the short-chain dehydrogenases/reductases (SDR) family.</text>
</comment>
<dbReference type="PANTHER" id="PTHR48107">
    <property type="entry name" value="NADPH-DEPENDENT ALDEHYDE REDUCTASE-LIKE PROTEIN, CHLOROPLASTIC-RELATED"/>
    <property type="match status" value="1"/>
</dbReference>
<dbReference type="InterPro" id="IPR020904">
    <property type="entry name" value="Sc_DH/Rdtase_CS"/>
</dbReference>
<reference evidence="3 4" key="1">
    <citation type="submission" date="2018-11" db="EMBL/GenBank/DDBJ databases">
        <title>Sequencing the genomes of 1000 actinobacteria strains.</title>
        <authorList>
            <person name="Klenk H.-P."/>
        </authorList>
    </citation>
    <scope>NUCLEOTIDE SEQUENCE [LARGE SCALE GENOMIC DNA]</scope>
    <source>
        <strain evidence="3 4">DSM 14012</strain>
    </source>
</reference>
<dbReference type="InterPro" id="IPR002347">
    <property type="entry name" value="SDR_fam"/>
</dbReference>
<keyword evidence="2" id="KW-0560">Oxidoreductase</keyword>
<dbReference type="Pfam" id="PF13561">
    <property type="entry name" value="adh_short_C2"/>
    <property type="match status" value="1"/>
</dbReference>
<dbReference type="PANTHER" id="PTHR48107:SF7">
    <property type="entry name" value="RE15974P"/>
    <property type="match status" value="1"/>
</dbReference>
<dbReference type="RefSeq" id="WP_085512315.1">
    <property type="nucleotide sequence ID" value="NZ_FXAP01000004.1"/>
</dbReference>
<organism evidence="3 4">
    <name type="scientific">Plantibacter flavus</name>
    <dbReference type="NCBI Taxonomy" id="150123"/>
    <lineage>
        <taxon>Bacteria</taxon>
        <taxon>Bacillati</taxon>
        <taxon>Actinomycetota</taxon>
        <taxon>Actinomycetes</taxon>
        <taxon>Micrococcales</taxon>
        <taxon>Microbacteriaceae</taxon>
        <taxon>Plantibacter</taxon>
    </lineage>
</organism>
<name>A0A3N2C502_9MICO</name>
<comment type="caution">
    <text evidence="3">The sequence shown here is derived from an EMBL/GenBank/DDBJ whole genome shotgun (WGS) entry which is preliminary data.</text>
</comment>
<evidence type="ECO:0000313" key="3">
    <source>
        <dbReference type="EMBL" id="ROR82583.1"/>
    </source>
</evidence>
<gene>
    <name evidence="3" type="ORF">EDD42_2674</name>
</gene>
<protein>
    <submittedName>
        <fullName evidence="3">3-oxoacyl-[acyl-carrier protein] reductase</fullName>
    </submittedName>
</protein>
<dbReference type="Proteomes" id="UP000266915">
    <property type="component" value="Unassembled WGS sequence"/>
</dbReference>
<dbReference type="EMBL" id="RKHL01000001">
    <property type="protein sequence ID" value="ROR82583.1"/>
    <property type="molecule type" value="Genomic_DNA"/>
</dbReference>